<dbReference type="AlphaFoldDB" id="A0AAN8X944"/>
<reference evidence="1 2" key="1">
    <citation type="submission" date="2023-11" db="EMBL/GenBank/DDBJ databases">
        <title>Halocaridina rubra genome assembly.</title>
        <authorList>
            <person name="Smith C."/>
        </authorList>
    </citation>
    <scope>NUCLEOTIDE SEQUENCE [LARGE SCALE GENOMIC DNA]</scope>
    <source>
        <strain evidence="1">EP-1</strain>
        <tissue evidence="1">Whole</tissue>
    </source>
</reference>
<accession>A0AAN8X944</accession>
<dbReference type="Proteomes" id="UP001381693">
    <property type="component" value="Unassembled WGS sequence"/>
</dbReference>
<organism evidence="1 2">
    <name type="scientific">Halocaridina rubra</name>
    <name type="common">Hawaiian red shrimp</name>
    <dbReference type="NCBI Taxonomy" id="373956"/>
    <lineage>
        <taxon>Eukaryota</taxon>
        <taxon>Metazoa</taxon>
        <taxon>Ecdysozoa</taxon>
        <taxon>Arthropoda</taxon>
        <taxon>Crustacea</taxon>
        <taxon>Multicrustacea</taxon>
        <taxon>Malacostraca</taxon>
        <taxon>Eumalacostraca</taxon>
        <taxon>Eucarida</taxon>
        <taxon>Decapoda</taxon>
        <taxon>Pleocyemata</taxon>
        <taxon>Caridea</taxon>
        <taxon>Atyoidea</taxon>
        <taxon>Atyidae</taxon>
        <taxon>Halocaridina</taxon>
    </lineage>
</organism>
<keyword evidence="2" id="KW-1185">Reference proteome</keyword>
<evidence type="ECO:0000313" key="2">
    <source>
        <dbReference type="Proteomes" id="UP001381693"/>
    </source>
</evidence>
<dbReference type="EMBL" id="JAXCGZ010009789">
    <property type="protein sequence ID" value="KAK7076198.1"/>
    <property type="molecule type" value="Genomic_DNA"/>
</dbReference>
<comment type="caution">
    <text evidence="1">The sequence shown here is derived from an EMBL/GenBank/DDBJ whole genome shotgun (WGS) entry which is preliminary data.</text>
</comment>
<proteinExistence type="predicted"/>
<sequence>MKRGPARAVNSLNDCWQFFMSCDAQTFPCSNIFKYNDTKILYCYKPLYALALRAIKLFWT</sequence>
<protein>
    <submittedName>
        <fullName evidence="1">Uncharacterized protein</fullName>
    </submittedName>
</protein>
<gene>
    <name evidence="1" type="ORF">SK128_020442</name>
</gene>
<name>A0AAN8X944_HALRR</name>
<evidence type="ECO:0000313" key="1">
    <source>
        <dbReference type="EMBL" id="KAK7076198.1"/>
    </source>
</evidence>